<keyword evidence="3 7" id="KW-0489">Methyltransferase</keyword>
<protein>
    <recommendedName>
        <fullName evidence="2 7">Site-specific DNA-methyltransferase (adenine-specific)</fullName>
        <ecNumber evidence="2 7">2.1.1.72</ecNumber>
    </recommendedName>
</protein>
<evidence type="ECO:0000256" key="7">
    <source>
        <dbReference type="RuleBase" id="RU361257"/>
    </source>
</evidence>
<dbReference type="PANTHER" id="PTHR30481:SF3">
    <property type="entry name" value="DNA ADENINE METHYLASE"/>
    <property type="match status" value="1"/>
</dbReference>
<dbReference type="PRINTS" id="PR00505">
    <property type="entry name" value="D12N6MTFRASE"/>
</dbReference>
<evidence type="ECO:0000256" key="6">
    <source>
        <dbReference type="ARBA" id="ARBA00047942"/>
    </source>
</evidence>
<dbReference type="PIRSF" id="PIRSF000398">
    <property type="entry name" value="M_m6A_EcoRV"/>
    <property type="match status" value="1"/>
</dbReference>
<dbReference type="SUPFAM" id="SSF53335">
    <property type="entry name" value="S-adenosyl-L-methionine-dependent methyltransferases"/>
    <property type="match status" value="1"/>
</dbReference>
<evidence type="ECO:0000256" key="3">
    <source>
        <dbReference type="ARBA" id="ARBA00022603"/>
    </source>
</evidence>
<dbReference type="GO" id="GO:0032259">
    <property type="term" value="P:methylation"/>
    <property type="evidence" value="ECO:0007669"/>
    <property type="project" value="UniProtKB-KW"/>
</dbReference>
<evidence type="ECO:0000256" key="4">
    <source>
        <dbReference type="ARBA" id="ARBA00022679"/>
    </source>
</evidence>
<name>A0A510JNZ3_9FUSO</name>
<evidence type="ECO:0000256" key="1">
    <source>
        <dbReference type="ARBA" id="ARBA00006594"/>
    </source>
</evidence>
<keyword evidence="9" id="KW-1185">Reference proteome</keyword>
<dbReference type="NCBIfam" id="TIGR00571">
    <property type="entry name" value="dam"/>
    <property type="match status" value="1"/>
</dbReference>
<accession>A0A510JNZ3</accession>
<dbReference type="GO" id="GO:0009307">
    <property type="term" value="P:DNA restriction-modification system"/>
    <property type="evidence" value="ECO:0007669"/>
    <property type="project" value="InterPro"/>
</dbReference>
<dbReference type="STRING" id="1122172.GCA_000373045_01245"/>
<dbReference type="GO" id="GO:0006298">
    <property type="term" value="P:mismatch repair"/>
    <property type="evidence" value="ECO:0007669"/>
    <property type="project" value="TreeGrafter"/>
</dbReference>
<evidence type="ECO:0000313" key="9">
    <source>
        <dbReference type="Proteomes" id="UP000322617"/>
    </source>
</evidence>
<dbReference type="EMBL" id="AP019827">
    <property type="protein sequence ID" value="BBM40161.1"/>
    <property type="molecule type" value="Genomic_DNA"/>
</dbReference>
<dbReference type="OrthoDB" id="9805629at2"/>
<evidence type="ECO:0000313" key="8">
    <source>
        <dbReference type="EMBL" id="BBM40161.1"/>
    </source>
</evidence>
<comment type="catalytic activity">
    <reaction evidence="6 7">
        <text>a 2'-deoxyadenosine in DNA + S-adenosyl-L-methionine = an N(6)-methyl-2'-deoxyadenosine in DNA + S-adenosyl-L-homocysteine + H(+)</text>
        <dbReference type="Rhea" id="RHEA:15197"/>
        <dbReference type="Rhea" id="RHEA-COMP:12418"/>
        <dbReference type="Rhea" id="RHEA-COMP:12419"/>
        <dbReference type="ChEBI" id="CHEBI:15378"/>
        <dbReference type="ChEBI" id="CHEBI:57856"/>
        <dbReference type="ChEBI" id="CHEBI:59789"/>
        <dbReference type="ChEBI" id="CHEBI:90615"/>
        <dbReference type="ChEBI" id="CHEBI:90616"/>
        <dbReference type="EC" id="2.1.1.72"/>
    </reaction>
</comment>
<evidence type="ECO:0000256" key="2">
    <source>
        <dbReference type="ARBA" id="ARBA00011900"/>
    </source>
</evidence>
<dbReference type="InterPro" id="IPR029063">
    <property type="entry name" value="SAM-dependent_MTases_sf"/>
</dbReference>
<dbReference type="EC" id="2.1.1.72" evidence="2 7"/>
<gene>
    <name evidence="8" type="ORF">JCM16776_0374</name>
</gene>
<dbReference type="GO" id="GO:0009007">
    <property type="term" value="F:site-specific DNA-methyltransferase (adenine-specific) activity"/>
    <property type="evidence" value="ECO:0007669"/>
    <property type="project" value="UniProtKB-UniRule"/>
</dbReference>
<dbReference type="Gene3D" id="3.40.50.150">
    <property type="entry name" value="Vaccinia Virus protein VP39"/>
    <property type="match status" value="1"/>
</dbReference>
<dbReference type="Proteomes" id="UP000322617">
    <property type="component" value="Chromosome"/>
</dbReference>
<dbReference type="AlphaFoldDB" id="A0A510JNZ3"/>
<dbReference type="PANTHER" id="PTHR30481">
    <property type="entry name" value="DNA ADENINE METHYLASE"/>
    <property type="match status" value="1"/>
</dbReference>
<comment type="similarity">
    <text evidence="1 7">Belongs to the N(4)/N(6)-methyltransferase family.</text>
</comment>
<proteinExistence type="inferred from homology"/>
<dbReference type="InterPro" id="IPR002052">
    <property type="entry name" value="DNA_methylase_N6_adenine_CS"/>
</dbReference>
<dbReference type="InterPro" id="IPR012263">
    <property type="entry name" value="M_m6A_EcoRV"/>
</dbReference>
<evidence type="ECO:0000256" key="5">
    <source>
        <dbReference type="ARBA" id="ARBA00022691"/>
    </source>
</evidence>
<dbReference type="Pfam" id="PF02086">
    <property type="entry name" value="MethyltransfD12"/>
    <property type="match status" value="1"/>
</dbReference>
<organism evidence="8 9">
    <name type="scientific">Leptotrichia shahii</name>
    <dbReference type="NCBI Taxonomy" id="157691"/>
    <lineage>
        <taxon>Bacteria</taxon>
        <taxon>Fusobacteriati</taxon>
        <taxon>Fusobacteriota</taxon>
        <taxon>Fusobacteriia</taxon>
        <taxon>Fusobacteriales</taxon>
        <taxon>Leptotrichiaceae</taxon>
        <taxon>Leptotrichia</taxon>
    </lineage>
</organism>
<dbReference type="GO" id="GO:0043565">
    <property type="term" value="F:sequence-specific DNA binding"/>
    <property type="evidence" value="ECO:0007669"/>
    <property type="project" value="TreeGrafter"/>
</dbReference>
<keyword evidence="5 7" id="KW-0949">S-adenosyl-L-methionine</keyword>
<sequence length="319" mass="38794">MKSKIRSPFFYVGDKYKLMPQLEKLFPVNINNYYEPFVGGGSSFLNTEAKNFFLNDINKYVIQLHCYLQSFRESKDKFFESLFRTIKKYGLSCSFLGKIVPDELKKEFIKTYYSRYNKENYMKMREDYNKNKSNFELLYLLLIYGFNHMIRFNLKGEFNLPVGNVDFNKNVYNALNNYFDFSKKNNLNFFNQDYKEFLINRDFEKNDFVYLDPPYLISNSEYNKIWNEKNEEELYQILEDIDNQDVKFGLSNLVIHKDKKNEILLDWMKKYKVYEVNSNYISRFDNTRKINSREVYVTNYEKEKIREKTIIVFNNYEKS</sequence>
<dbReference type="KEGG" id="lsz:JCM16776_0374"/>
<reference evidence="8 9" key="1">
    <citation type="submission" date="2019-07" db="EMBL/GenBank/DDBJ databases">
        <title>Complete Genome Sequence of Leptotrichia shahii Strain JCM 16776.</title>
        <authorList>
            <person name="Watanabe S."/>
            <person name="Cui L."/>
        </authorList>
    </citation>
    <scope>NUCLEOTIDE SEQUENCE [LARGE SCALE GENOMIC DNA]</scope>
    <source>
        <strain evidence="8 9">JCM16776</strain>
    </source>
</reference>
<dbReference type="GO" id="GO:1904047">
    <property type="term" value="F:S-adenosyl-L-methionine binding"/>
    <property type="evidence" value="ECO:0007669"/>
    <property type="project" value="TreeGrafter"/>
</dbReference>
<dbReference type="Gene3D" id="1.10.1020.10">
    <property type="entry name" value="Adenine-specific Methyltransferase, Domain 2"/>
    <property type="match status" value="1"/>
</dbReference>
<dbReference type="InterPro" id="IPR023095">
    <property type="entry name" value="Ade_MeTrfase_dom_2"/>
</dbReference>
<dbReference type="PROSITE" id="PS00092">
    <property type="entry name" value="N6_MTASE"/>
    <property type="match status" value="1"/>
</dbReference>
<keyword evidence="4 7" id="KW-0808">Transferase</keyword>
<dbReference type="InterPro" id="IPR012327">
    <property type="entry name" value="MeTrfase_D12"/>
</dbReference>
<dbReference type="RefSeq" id="WP_018450873.1">
    <property type="nucleotide sequence ID" value="NZ_AP019827.1"/>
</dbReference>